<dbReference type="PANTHER" id="PTHR16441:SF9">
    <property type="entry name" value="COILED-COIL DOMAIN-CONTAINING PROTEIN 93"/>
    <property type="match status" value="1"/>
</dbReference>
<organism evidence="2 3">
    <name type="scientific">Caenorhabditis tropicalis</name>
    <dbReference type="NCBI Taxonomy" id="1561998"/>
    <lineage>
        <taxon>Eukaryota</taxon>
        <taxon>Metazoa</taxon>
        <taxon>Ecdysozoa</taxon>
        <taxon>Nematoda</taxon>
        <taxon>Chromadorea</taxon>
        <taxon>Rhabditida</taxon>
        <taxon>Rhabditina</taxon>
        <taxon>Rhabditomorpha</taxon>
        <taxon>Rhabditoidea</taxon>
        <taxon>Rhabditidae</taxon>
        <taxon>Peloderinae</taxon>
        <taxon>Caenorhabditis</taxon>
    </lineage>
</organism>
<proteinExistence type="predicted"/>
<name>A0A1I7TRC3_9PELO</name>
<feature type="domain" description="CCDC93 N-terminal" evidence="1">
    <location>
        <begin position="19"/>
        <end position="139"/>
    </location>
</feature>
<evidence type="ECO:0000313" key="3">
    <source>
        <dbReference type="WBParaSite" id="Csp11.Scaffold629.g10998.t1"/>
    </source>
</evidence>
<evidence type="ECO:0000313" key="2">
    <source>
        <dbReference type="Proteomes" id="UP000095282"/>
    </source>
</evidence>
<reference evidence="3" key="1">
    <citation type="submission" date="2016-11" db="UniProtKB">
        <authorList>
            <consortium name="WormBaseParasite"/>
        </authorList>
    </citation>
    <scope>IDENTIFICATION</scope>
</reference>
<accession>A0A1I7TRC3</accession>
<dbReference type="STRING" id="1561998.A0A1I7TRC3"/>
<dbReference type="GO" id="GO:0006893">
    <property type="term" value="P:Golgi to plasma membrane transport"/>
    <property type="evidence" value="ECO:0007669"/>
    <property type="project" value="TreeGrafter"/>
</dbReference>
<dbReference type="InterPro" id="IPR048747">
    <property type="entry name" value="CCDC93_N"/>
</dbReference>
<dbReference type="Proteomes" id="UP000095282">
    <property type="component" value="Unplaced"/>
</dbReference>
<keyword evidence="2" id="KW-1185">Reference proteome</keyword>
<dbReference type="WBParaSite" id="Csp11.Scaffold629.g10998.t1">
    <property type="protein sequence ID" value="Csp11.Scaffold629.g10998.t1"/>
    <property type="gene ID" value="Csp11.Scaffold629.g10998"/>
</dbReference>
<dbReference type="AlphaFoldDB" id="A0A1I7TRC3"/>
<evidence type="ECO:0000259" key="1">
    <source>
        <dbReference type="Pfam" id="PF21673"/>
    </source>
</evidence>
<protein>
    <submittedName>
        <fullName evidence="3">Coiled-coil domain-containing protein 93</fullName>
    </submittedName>
</protein>
<dbReference type="PANTHER" id="PTHR16441">
    <property type="entry name" value="FIDIPIDINE"/>
    <property type="match status" value="1"/>
</dbReference>
<dbReference type="Pfam" id="PF21673">
    <property type="entry name" value="CCDC93_N"/>
    <property type="match status" value="1"/>
</dbReference>
<dbReference type="eggNOG" id="KOG2701">
    <property type="taxonomic scope" value="Eukaryota"/>
</dbReference>
<sequence>MSDREGGQSSRRLTPADSEIFQEMVNALSSVGYHRARVSHVTPFDKLVGGIAWILSLFQPFVCGQQWVFIEWKGKPDTCKSMINSFFLKYTISYSMQVDQIIRAIKNMESSISVTRDDFFTPNFPVLRDIVVWLTNKVKDSEKKRKSYQHFVDCFNKLYNTNEEASKKLMSHFRRQERVTTTKTPRMELFDKSIFRDSSASGWMILAEFINYQSTGESIYRKLDHEDNVHLTEKQVRILNEVKEAYRIELQKIADQIHSSLQTNLGRDLIDKIASWIEDLKIADVLIQTESRVLMECTKYYADFKDYSDLQEKSRDTEQTLYKRVDIDRVKQLIDDAITRINTLHEALSADLKRMAGQTSSEEPDNKSEDVQKRLHILTELVPMIREAFQALSNAREQRDKDEHTIEELGKGIDDQLAKDFSSAIKKLDAIPAQLYPDPPNEKLALDIFNAFNSFVIDVRLQLTNWYCKARILLDQRLEINTKLFELKLSERRTQREAQYGKVEEEQIKQLDALLNSAKKDFDLWQKEFPEFQRLYPSDASIKNGKRKIDTDDVASKKNRY</sequence>
<dbReference type="InterPro" id="IPR039116">
    <property type="entry name" value="CCDC93"/>
</dbReference>